<dbReference type="RefSeq" id="WP_063480329.1">
    <property type="nucleotide sequence ID" value="NZ_CP147845.1"/>
</dbReference>
<comment type="caution">
    <text evidence="2">The sequence shown here is derived from an EMBL/GenBank/DDBJ whole genome shotgun (WGS) entry which is preliminary data.</text>
</comment>
<dbReference type="GeneID" id="97554153"/>
<dbReference type="Proteomes" id="UP000076796">
    <property type="component" value="Unassembled WGS sequence"/>
</dbReference>
<accession>A0A163FAV2</accession>
<evidence type="ECO:0000259" key="1">
    <source>
        <dbReference type="PROSITE" id="PS51819"/>
    </source>
</evidence>
<dbReference type="AlphaFoldDB" id="A0A163FAV2"/>
<feature type="domain" description="VOC" evidence="1">
    <location>
        <begin position="3"/>
        <end position="124"/>
    </location>
</feature>
<keyword evidence="3" id="KW-1185">Reference proteome</keyword>
<dbReference type="Gene3D" id="3.10.180.10">
    <property type="entry name" value="2,3-Dihydroxybiphenyl 1,2-Dioxygenase, domain 1"/>
    <property type="match status" value="1"/>
</dbReference>
<evidence type="ECO:0000313" key="3">
    <source>
        <dbReference type="Proteomes" id="UP000076796"/>
    </source>
</evidence>
<reference evidence="2" key="1">
    <citation type="journal article" date="2016" name="Genome Announc.">
        <title>Draft genomes of two strains of Paenibacillus glucanolyticus with capability to degrade lignocellulose.</title>
        <authorList>
            <person name="Mathews S.L."/>
            <person name="Pawlak J."/>
            <person name="Grunden A.M."/>
        </authorList>
    </citation>
    <scope>NUCLEOTIDE SEQUENCE [LARGE SCALE GENOMIC DNA]</scope>
    <source>
        <strain evidence="2">SLM1</strain>
    </source>
</reference>
<dbReference type="InterPro" id="IPR029068">
    <property type="entry name" value="Glyas_Bleomycin-R_OHBP_Dase"/>
</dbReference>
<dbReference type="InterPro" id="IPR004360">
    <property type="entry name" value="Glyas_Fos-R_dOase_dom"/>
</dbReference>
<dbReference type="EMBL" id="LWMH01000002">
    <property type="protein sequence ID" value="KZS44255.1"/>
    <property type="molecule type" value="Genomic_DNA"/>
</dbReference>
<organism evidence="2 3">
    <name type="scientific">Paenibacillus glucanolyticus</name>
    <dbReference type="NCBI Taxonomy" id="59843"/>
    <lineage>
        <taxon>Bacteria</taxon>
        <taxon>Bacillati</taxon>
        <taxon>Bacillota</taxon>
        <taxon>Bacilli</taxon>
        <taxon>Bacillales</taxon>
        <taxon>Paenibacillaceae</taxon>
        <taxon>Paenibacillus</taxon>
    </lineage>
</organism>
<sequence length="126" mass="14537">MNRFSHMDLRVNSWEQVSLFYDKLLHELGFTITYHSEQWNVFAAQGELPSVPYFAITEDPEHQPNDNLIGFWGKDPAEVDHIAEVVKQHGGTINSGPGFFPISPTYYAVYFEDPCGNKYEMVHRLN</sequence>
<dbReference type="Pfam" id="PF00903">
    <property type="entry name" value="Glyoxalase"/>
    <property type="match status" value="1"/>
</dbReference>
<evidence type="ECO:0000313" key="2">
    <source>
        <dbReference type="EMBL" id="KZS44255.1"/>
    </source>
</evidence>
<protein>
    <recommendedName>
        <fullName evidence="1">VOC domain-containing protein</fullName>
    </recommendedName>
</protein>
<name>A0A163FAV2_9BACL</name>
<dbReference type="InterPro" id="IPR037523">
    <property type="entry name" value="VOC_core"/>
</dbReference>
<dbReference type="OrthoDB" id="5296884at2"/>
<dbReference type="SUPFAM" id="SSF54593">
    <property type="entry name" value="Glyoxalase/Bleomycin resistance protein/Dihydroxybiphenyl dioxygenase"/>
    <property type="match status" value="1"/>
</dbReference>
<dbReference type="PANTHER" id="PTHR35006:SF1">
    <property type="entry name" value="BLL2941 PROTEIN"/>
    <property type="match status" value="1"/>
</dbReference>
<proteinExistence type="predicted"/>
<gene>
    <name evidence="2" type="ORF">AWU65_29785</name>
</gene>
<dbReference type="STRING" id="59843.A3958_02045"/>
<dbReference type="PANTHER" id="PTHR35006">
    <property type="entry name" value="GLYOXALASE FAMILY PROTEIN (AFU_ORTHOLOGUE AFUA_5G14830)"/>
    <property type="match status" value="1"/>
</dbReference>
<dbReference type="PROSITE" id="PS51819">
    <property type="entry name" value="VOC"/>
    <property type="match status" value="1"/>
</dbReference>